<dbReference type="AlphaFoldDB" id="A0A1M6CYG5"/>
<dbReference type="PANTHER" id="PTHR46211:SF14">
    <property type="entry name" value="GLYCEROPHOSPHODIESTER PHOSPHODIESTERASE"/>
    <property type="match status" value="1"/>
</dbReference>
<dbReference type="InterPro" id="IPR030395">
    <property type="entry name" value="GP_PDE_dom"/>
</dbReference>
<dbReference type="PROSITE" id="PS51257">
    <property type="entry name" value="PROKAR_LIPOPROTEIN"/>
    <property type="match status" value="1"/>
</dbReference>
<dbReference type="Proteomes" id="UP000184543">
    <property type="component" value="Unassembled WGS sequence"/>
</dbReference>
<dbReference type="SUPFAM" id="SSF51695">
    <property type="entry name" value="PLC-like phosphodiesterases"/>
    <property type="match status" value="1"/>
</dbReference>
<dbReference type="InterPro" id="IPR017946">
    <property type="entry name" value="PLC-like_Pdiesterase_TIM-brl"/>
</dbReference>
<reference evidence="3" key="1">
    <citation type="submission" date="2016-11" db="EMBL/GenBank/DDBJ databases">
        <authorList>
            <person name="Varghese N."/>
            <person name="Submissions S."/>
        </authorList>
    </citation>
    <scope>NUCLEOTIDE SEQUENCE [LARGE SCALE GENOMIC DNA]</scope>
    <source>
        <strain evidence="3">DSM 19858</strain>
    </source>
</reference>
<keyword evidence="3" id="KW-1185">Reference proteome</keyword>
<proteinExistence type="predicted"/>
<feature type="domain" description="GP-PDE" evidence="1">
    <location>
        <begin position="25"/>
        <end position="250"/>
    </location>
</feature>
<dbReference type="Gene3D" id="3.20.20.190">
    <property type="entry name" value="Phosphatidylinositol (PI) phosphodiesterase"/>
    <property type="match status" value="1"/>
</dbReference>
<protein>
    <submittedName>
        <fullName evidence="2">Glycerophosphoryl diester phosphodiesterase</fullName>
    </submittedName>
</protein>
<accession>A0A1M6CYG5</accession>
<dbReference type="GO" id="GO:0008081">
    <property type="term" value="F:phosphoric diester hydrolase activity"/>
    <property type="evidence" value="ECO:0007669"/>
    <property type="project" value="InterPro"/>
</dbReference>
<dbReference type="Pfam" id="PF03009">
    <property type="entry name" value="GDPD"/>
    <property type="match status" value="1"/>
</dbReference>
<dbReference type="STRING" id="192903.SAMN04488513_101922"/>
<dbReference type="GO" id="GO:0006629">
    <property type="term" value="P:lipid metabolic process"/>
    <property type="evidence" value="ECO:0007669"/>
    <property type="project" value="InterPro"/>
</dbReference>
<evidence type="ECO:0000313" key="3">
    <source>
        <dbReference type="Proteomes" id="UP000184543"/>
    </source>
</evidence>
<organism evidence="2 3">
    <name type="scientific">Pseudozobellia thermophila</name>
    <dbReference type="NCBI Taxonomy" id="192903"/>
    <lineage>
        <taxon>Bacteria</taxon>
        <taxon>Pseudomonadati</taxon>
        <taxon>Bacteroidota</taxon>
        <taxon>Flavobacteriia</taxon>
        <taxon>Flavobacteriales</taxon>
        <taxon>Flavobacteriaceae</taxon>
        <taxon>Pseudozobellia</taxon>
    </lineage>
</organism>
<sequence length="250" mass="27838">MILRPSIFLTTLILILSSCMKEKKPIVIGHRGAMGHETENTLASIQSAIDLNVDMIEIDVFKIKSGEIVVFHDDQVDRLTDGKGDIESFSFPELRKLKLEGGHTIPTLQEVLDLMDARVDLNIELKGADTAEDVNRIIGEYTDDKGWKLSDFIISSFRWDELRAMRAANATIPIAVLTGEDPVEAIPVARELGAEAINPSYKRLTAENSKAIKEAGLKIYPWTVNDPEDIAKMKDFGVDGIITNYPERID</sequence>
<evidence type="ECO:0000313" key="2">
    <source>
        <dbReference type="EMBL" id="SHI66019.1"/>
    </source>
</evidence>
<name>A0A1M6CYG5_9FLAO</name>
<dbReference type="PANTHER" id="PTHR46211">
    <property type="entry name" value="GLYCEROPHOSPHORYL DIESTER PHOSPHODIESTERASE"/>
    <property type="match status" value="1"/>
</dbReference>
<evidence type="ECO:0000259" key="1">
    <source>
        <dbReference type="PROSITE" id="PS51704"/>
    </source>
</evidence>
<dbReference type="EMBL" id="FQYU01000001">
    <property type="protein sequence ID" value="SHI66019.1"/>
    <property type="molecule type" value="Genomic_DNA"/>
</dbReference>
<gene>
    <name evidence="2" type="ORF">SAMN04488513_101922</name>
</gene>
<dbReference type="PROSITE" id="PS51704">
    <property type="entry name" value="GP_PDE"/>
    <property type="match status" value="1"/>
</dbReference>